<reference evidence="1 2" key="1">
    <citation type="journal article" date="2014" name="ISME J.">
        <title>Candidatus Competibacter-lineage genomes retrieved from metagenomes reveal functional metabolic diversity.</title>
        <authorList>
            <person name="McIlroy S.J."/>
            <person name="Albertsen M."/>
            <person name="Andresen E.K."/>
            <person name="Saunders A.M."/>
            <person name="Kristiansen R."/>
            <person name="Stokholm-Bjerregaard M."/>
            <person name="Nielsen K.L."/>
            <person name="Nielsen P.H."/>
        </authorList>
    </citation>
    <scope>NUCLEOTIDE SEQUENCE [LARGE SCALE GENOMIC DNA]</scope>
    <source>
        <strain evidence="1 2">Run_B_J11</strain>
    </source>
</reference>
<name>A0A7U7GCD0_9GAMM</name>
<dbReference type="RefSeq" id="WP_034433601.1">
    <property type="nucleotide sequence ID" value="NZ_CBTK010000196.1"/>
</dbReference>
<evidence type="ECO:0000313" key="2">
    <source>
        <dbReference type="Proteomes" id="UP000019184"/>
    </source>
</evidence>
<protein>
    <submittedName>
        <fullName evidence="1">Uncharacterized protein</fullName>
    </submittedName>
</protein>
<accession>A0A7U7GCD0</accession>
<sequence length="78" mass="8850">MLSVNLECEVPYNRTITVKLPKEVQPGKHKLIVVVNEQPLADIKSEESNADALNQLAGALDLTEEPLAFQHRLREEWE</sequence>
<dbReference type="AlphaFoldDB" id="A0A7U7GCD0"/>
<gene>
    <name evidence="1" type="ORF">BN874_2750005</name>
</gene>
<evidence type="ECO:0000313" key="1">
    <source>
        <dbReference type="EMBL" id="CDH45662.1"/>
    </source>
</evidence>
<comment type="caution">
    <text evidence="1">The sequence shown here is derived from an EMBL/GenBank/DDBJ whole genome shotgun (WGS) entry which is preliminary data.</text>
</comment>
<dbReference type="EMBL" id="CBTK010000196">
    <property type="protein sequence ID" value="CDH45662.1"/>
    <property type="molecule type" value="Genomic_DNA"/>
</dbReference>
<dbReference type="OrthoDB" id="464787at2"/>
<organism evidence="1 2">
    <name type="scientific">Candidatus Contendobacter odensis Run_B_J11</name>
    <dbReference type="NCBI Taxonomy" id="1400861"/>
    <lineage>
        <taxon>Bacteria</taxon>
        <taxon>Pseudomonadati</taxon>
        <taxon>Pseudomonadota</taxon>
        <taxon>Gammaproteobacteria</taxon>
        <taxon>Candidatus Competibacteraceae</taxon>
        <taxon>Candidatus Contendibacter</taxon>
    </lineage>
</organism>
<proteinExistence type="predicted"/>
<dbReference type="Proteomes" id="UP000019184">
    <property type="component" value="Unassembled WGS sequence"/>
</dbReference>
<keyword evidence="2" id="KW-1185">Reference proteome</keyword>